<dbReference type="Proteomes" id="UP000288805">
    <property type="component" value="Unassembled WGS sequence"/>
</dbReference>
<evidence type="ECO:0000313" key="2">
    <source>
        <dbReference type="Proteomes" id="UP000288805"/>
    </source>
</evidence>
<reference evidence="1 2" key="1">
    <citation type="journal article" date="2018" name="PLoS Genet.">
        <title>Population sequencing reveals clonal diversity and ancestral inbreeding in the grapevine cultivar Chardonnay.</title>
        <authorList>
            <person name="Roach M.J."/>
            <person name="Johnson D.L."/>
            <person name="Bohlmann J."/>
            <person name="van Vuuren H.J."/>
            <person name="Jones S.J."/>
            <person name="Pretorius I.S."/>
            <person name="Schmidt S.A."/>
            <person name="Borneman A.R."/>
        </authorList>
    </citation>
    <scope>NUCLEOTIDE SEQUENCE [LARGE SCALE GENOMIC DNA]</scope>
    <source>
        <strain evidence="2">cv. Chardonnay</strain>
        <tissue evidence="1">Leaf</tissue>
    </source>
</reference>
<proteinExistence type="predicted"/>
<comment type="caution">
    <text evidence="1">The sequence shown here is derived from an EMBL/GenBank/DDBJ whole genome shotgun (WGS) entry which is preliminary data.</text>
</comment>
<gene>
    <name evidence="1" type="ORF">CK203_041706</name>
</gene>
<sequence length="50" mass="5651">MTRSGKKGRRMENRTTLALLKALGFESLEPFKSSEKHTTKSVWVDFVGGH</sequence>
<evidence type="ECO:0000313" key="1">
    <source>
        <dbReference type="EMBL" id="RVW82235.1"/>
    </source>
</evidence>
<protein>
    <submittedName>
        <fullName evidence="1">Uncharacterized protein</fullName>
    </submittedName>
</protein>
<organism evidence="1 2">
    <name type="scientific">Vitis vinifera</name>
    <name type="common">Grape</name>
    <dbReference type="NCBI Taxonomy" id="29760"/>
    <lineage>
        <taxon>Eukaryota</taxon>
        <taxon>Viridiplantae</taxon>
        <taxon>Streptophyta</taxon>
        <taxon>Embryophyta</taxon>
        <taxon>Tracheophyta</taxon>
        <taxon>Spermatophyta</taxon>
        <taxon>Magnoliopsida</taxon>
        <taxon>eudicotyledons</taxon>
        <taxon>Gunneridae</taxon>
        <taxon>Pentapetalae</taxon>
        <taxon>rosids</taxon>
        <taxon>Vitales</taxon>
        <taxon>Vitaceae</taxon>
        <taxon>Viteae</taxon>
        <taxon>Vitis</taxon>
    </lineage>
</organism>
<accession>A0A438HCP1</accession>
<dbReference type="EMBL" id="QGNW01000242">
    <property type="protein sequence ID" value="RVW82235.1"/>
    <property type="molecule type" value="Genomic_DNA"/>
</dbReference>
<name>A0A438HCP1_VITVI</name>
<dbReference type="AlphaFoldDB" id="A0A438HCP1"/>